<keyword evidence="3" id="KW-1185">Reference proteome</keyword>
<feature type="region of interest" description="Disordered" evidence="1">
    <location>
        <begin position="1"/>
        <end position="39"/>
    </location>
</feature>
<sequence length="253" mass="28255">MPLQSHPDSHNPPPPDPHDFNQTEELNCHTQDLPPDSFTISKEDEIDWFHQNAFFERKGSTKISNFNSNPDHSFQNFHNSPSQISLLNSNSKASSIRFSNGNLRRSFKPESFELFRSRSEPGGKQGSEPGSPRVTCMGRVSSKKGKEKRTGLWANLREVRIVGRRRLGWEGDRTRVEIVGERETVDRSRDDSCFFLQNDGSGRREGGGRSPTASPNPNGDGGGKNTAAFGAAATLFPQARRQGSRLQRLILHP</sequence>
<dbReference type="AlphaFoldDB" id="A0A7J0DV51"/>
<gene>
    <name evidence="2" type="ORF">Acr_00g0082950</name>
</gene>
<evidence type="ECO:0000256" key="1">
    <source>
        <dbReference type="SAM" id="MobiDB-lite"/>
    </source>
</evidence>
<proteinExistence type="predicted"/>
<dbReference type="PANTHER" id="PTHR34120">
    <property type="entry name" value="EXPRESSED PROTEIN"/>
    <property type="match status" value="1"/>
</dbReference>
<organism evidence="2 3">
    <name type="scientific">Actinidia rufa</name>
    <dbReference type="NCBI Taxonomy" id="165716"/>
    <lineage>
        <taxon>Eukaryota</taxon>
        <taxon>Viridiplantae</taxon>
        <taxon>Streptophyta</taxon>
        <taxon>Embryophyta</taxon>
        <taxon>Tracheophyta</taxon>
        <taxon>Spermatophyta</taxon>
        <taxon>Magnoliopsida</taxon>
        <taxon>eudicotyledons</taxon>
        <taxon>Gunneridae</taxon>
        <taxon>Pentapetalae</taxon>
        <taxon>asterids</taxon>
        <taxon>Ericales</taxon>
        <taxon>Actinidiaceae</taxon>
        <taxon>Actinidia</taxon>
    </lineage>
</organism>
<accession>A0A7J0DV51</accession>
<reference evidence="3" key="1">
    <citation type="submission" date="2019-07" db="EMBL/GenBank/DDBJ databases">
        <title>De Novo Assembly of kiwifruit Actinidia rufa.</title>
        <authorList>
            <person name="Sugita-Konishi S."/>
            <person name="Sato K."/>
            <person name="Mori E."/>
            <person name="Abe Y."/>
            <person name="Kisaki G."/>
            <person name="Hamano K."/>
            <person name="Suezawa K."/>
            <person name="Otani M."/>
            <person name="Fukuda T."/>
            <person name="Manabe T."/>
            <person name="Gomi K."/>
            <person name="Tabuchi M."/>
            <person name="Akimitsu K."/>
            <person name="Kataoka I."/>
        </authorList>
    </citation>
    <scope>NUCLEOTIDE SEQUENCE [LARGE SCALE GENOMIC DNA]</scope>
    <source>
        <strain evidence="3">cv. Fuchu</strain>
    </source>
</reference>
<feature type="region of interest" description="Disordered" evidence="1">
    <location>
        <begin position="190"/>
        <end position="230"/>
    </location>
</feature>
<evidence type="ECO:0000313" key="2">
    <source>
        <dbReference type="EMBL" id="GFS43009.1"/>
    </source>
</evidence>
<evidence type="ECO:0000313" key="3">
    <source>
        <dbReference type="Proteomes" id="UP000585474"/>
    </source>
</evidence>
<comment type="caution">
    <text evidence="2">The sequence shown here is derived from an EMBL/GenBank/DDBJ whole genome shotgun (WGS) entry which is preliminary data.</text>
</comment>
<feature type="region of interest" description="Disordered" evidence="1">
    <location>
        <begin position="116"/>
        <end position="148"/>
    </location>
</feature>
<protein>
    <submittedName>
        <fullName evidence="2">Iron-sulfur cluster biosynthesis family protein</fullName>
    </submittedName>
</protein>
<dbReference type="EMBL" id="BJWL01000410">
    <property type="protein sequence ID" value="GFS43009.1"/>
    <property type="molecule type" value="Genomic_DNA"/>
</dbReference>
<dbReference type="PANTHER" id="PTHR34120:SF15">
    <property type="entry name" value="CALCIUM_CALMODULIN PROTEIN KINASE"/>
    <property type="match status" value="1"/>
</dbReference>
<name>A0A7J0DV51_9ERIC</name>
<dbReference type="OrthoDB" id="696504at2759"/>
<dbReference type="Proteomes" id="UP000585474">
    <property type="component" value="Unassembled WGS sequence"/>
</dbReference>